<dbReference type="SUPFAM" id="SSF47406">
    <property type="entry name" value="SinR repressor dimerisation domain-like"/>
    <property type="match status" value="1"/>
</dbReference>
<dbReference type="InterPro" id="IPR036281">
    <property type="entry name" value="SinR/SinI_dimer_dom_sf"/>
</dbReference>
<gene>
    <name evidence="2" type="ORF">H9631_08120</name>
</gene>
<dbReference type="Proteomes" id="UP000648182">
    <property type="component" value="Unassembled WGS sequence"/>
</dbReference>
<reference evidence="2 3" key="1">
    <citation type="submission" date="2020-08" db="EMBL/GenBank/DDBJ databases">
        <title>A Genomic Blueprint of the Chicken Gut Microbiome.</title>
        <authorList>
            <person name="Gilroy R."/>
            <person name="Ravi A."/>
            <person name="Getino M."/>
            <person name="Pursley I."/>
            <person name="Horton D.L."/>
            <person name="Alikhan N.-F."/>
            <person name="Baker D."/>
            <person name="Gharbi K."/>
            <person name="Hall N."/>
            <person name="Watson M."/>
            <person name="Adriaenssens E.M."/>
            <person name="Foster-Nyarko E."/>
            <person name="Jarju S."/>
            <person name="Secka A."/>
            <person name="Antonio M."/>
            <person name="Oren A."/>
            <person name="Chaudhuri R."/>
            <person name="La Ragione R.M."/>
            <person name="Hildebrand F."/>
            <person name="Pallen M.J."/>
        </authorList>
    </citation>
    <scope>NUCLEOTIDE SEQUENCE [LARGE SCALE GENOMIC DNA]</scope>
    <source>
        <strain evidence="2 3">Sa1BUA2</strain>
    </source>
</reference>
<organism evidence="2 3">
    <name type="scientific">Bacillus norwichensis</name>
    <dbReference type="NCBI Taxonomy" id="2762217"/>
    <lineage>
        <taxon>Bacteria</taxon>
        <taxon>Bacillati</taxon>
        <taxon>Bacillota</taxon>
        <taxon>Bacilli</taxon>
        <taxon>Bacillales</taxon>
        <taxon>Bacillaceae</taxon>
        <taxon>Bacillus</taxon>
    </lineage>
</organism>
<keyword evidence="3" id="KW-1185">Reference proteome</keyword>
<comment type="caution">
    <text evidence="2">The sequence shown here is derived from an EMBL/GenBank/DDBJ whole genome shotgun (WGS) entry which is preliminary data.</text>
</comment>
<evidence type="ECO:0000313" key="3">
    <source>
        <dbReference type="Proteomes" id="UP000648182"/>
    </source>
</evidence>
<protein>
    <submittedName>
        <fullName evidence="2">Anti-repressor SinI family protein</fullName>
    </submittedName>
</protein>
<accession>A0ABR8VJX9</accession>
<evidence type="ECO:0000313" key="2">
    <source>
        <dbReference type="EMBL" id="MBD8005044.1"/>
    </source>
</evidence>
<feature type="domain" description="Sin" evidence="1">
    <location>
        <begin position="1"/>
        <end position="37"/>
    </location>
</feature>
<dbReference type="EMBL" id="JACSPV010000010">
    <property type="protein sequence ID" value="MBD8005044.1"/>
    <property type="molecule type" value="Genomic_DNA"/>
</dbReference>
<dbReference type="PROSITE" id="PS51500">
    <property type="entry name" value="SIN"/>
    <property type="match status" value="1"/>
</dbReference>
<dbReference type="InterPro" id="IPR010981">
    <property type="entry name" value="SinR/SinI_dimer_dom"/>
</dbReference>
<dbReference type="Pfam" id="PF08671">
    <property type="entry name" value="SinI"/>
    <property type="match status" value="1"/>
</dbReference>
<name>A0ABR8VJX9_9BACI</name>
<sequence length="40" mass="4693">MKNKDEELDMAWVSLIVEAKEAGLTINEIRHFLNSFRQSE</sequence>
<evidence type="ECO:0000259" key="1">
    <source>
        <dbReference type="PROSITE" id="PS51500"/>
    </source>
</evidence>
<proteinExistence type="predicted"/>